<keyword evidence="1" id="KW-0732">Signal</keyword>
<keyword evidence="3" id="KW-1185">Reference proteome</keyword>
<gene>
    <name evidence="2" type="ordered locus">Dred_1462</name>
</gene>
<dbReference type="AlphaFoldDB" id="A4J4I9"/>
<feature type="signal peptide" evidence="1">
    <location>
        <begin position="1"/>
        <end position="23"/>
    </location>
</feature>
<evidence type="ECO:0000256" key="1">
    <source>
        <dbReference type="SAM" id="SignalP"/>
    </source>
</evidence>
<sequence length="147" mass="16680">MRRIFAFLLTALLILSLGCQTQASKKPEQQQSKQEKPVQIDRDFAQRLKRAALTVNGVESSTAVVIDKNISIGIKVSGFDRLRMESIKKEVHNKVTKLNGGYEVHVTSDKKLFKELQDVEKTITKENIHTTTDLQKKVEKINKDMKG</sequence>
<dbReference type="RefSeq" id="WP_011877808.1">
    <property type="nucleotide sequence ID" value="NC_009253.1"/>
</dbReference>
<dbReference type="PROSITE" id="PS51257">
    <property type="entry name" value="PROKAR_LIPOPROTEIN"/>
    <property type="match status" value="1"/>
</dbReference>
<dbReference type="KEGG" id="drm:Dred_1462"/>
<accession>A4J4I9</accession>
<feature type="chain" id="PRO_5002670741" description="Sporulation lipoprotein YhcN/YlaJ (Spore_YhcN_YlaJ)" evidence="1">
    <location>
        <begin position="24"/>
        <end position="147"/>
    </location>
</feature>
<evidence type="ECO:0000313" key="3">
    <source>
        <dbReference type="Proteomes" id="UP000001556"/>
    </source>
</evidence>
<dbReference type="EMBL" id="CP000612">
    <property type="protein sequence ID" value="ABO49992.1"/>
    <property type="molecule type" value="Genomic_DNA"/>
</dbReference>
<organism evidence="2 3">
    <name type="scientific">Desulforamulus reducens (strain ATCC BAA-1160 / DSM 100696 / MI-1)</name>
    <name type="common">Desulfotomaculum reducens</name>
    <dbReference type="NCBI Taxonomy" id="349161"/>
    <lineage>
        <taxon>Bacteria</taxon>
        <taxon>Bacillati</taxon>
        <taxon>Bacillota</taxon>
        <taxon>Clostridia</taxon>
        <taxon>Eubacteriales</taxon>
        <taxon>Peptococcaceae</taxon>
        <taxon>Desulforamulus</taxon>
    </lineage>
</organism>
<reference evidence="2 3" key="1">
    <citation type="submission" date="2007-03" db="EMBL/GenBank/DDBJ databases">
        <title>Complete sequence of Desulfotomaculum reducens MI-1.</title>
        <authorList>
            <consortium name="US DOE Joint Genome Institute"/>
            <person name="Copeland A."/>
            <person name="Lucas S."/>
            <person name="Lapidus A."/>
            <person name="Barry K."/>
            <person name="Detter J.C."/>
            <person name="Glavina del Rio T."/>
            <person name="Hammon N."/>
            <person name="Israni S."/>
            <person name="Dalin E."/>
            <person name="Tice H."/>
            <person name="Pitluck S."/>
            <person name="Sims D."/>
            <person name="Brettin T."/>
            <person name="Bruce D."/>
            <person name="Han C."/>
            <person name="Tapia R."/>
            <person name="Schmutz J."/>
            <person name="Larimer F."/>
            <person name="Land M."/>
            <person name="Hauser L."/>
            <person name="Kyrpides N."/>
            <person name="Kim E."/>
            <person name="Tebo B.M."/>
            <person name="Richardson P."/>
        </authorList>
    </citation>
    <scope>NUCLEOTIDE SEQUENCE [LARGE SCALE GENOMIC DNA]</scope>
    <source>
        <strain evidence="2 3">MI-1</strain>
    </source>
</reference>
<proteinExistence type="predicted"/>
<evidence type="ECO:0000313" key="2">
    <source>
        <dbReference type="EMBL" id="ABO49992.1"/>
    </source>
</evidence>
<evidence type="ECO:0008006" key="4">
    <source>
        <dbReference type="Google" id="ProtNLM"/>
    </source>
</evidence>
<dbReference type="OrthoDB" id="2885813at2"/>
<protein>
    <recommendedName>
        <fullName evidence="4">Sporulation lipoprotein YhcN/YlaJ (Spore_YhcN_YlaJ)</fullName>
    </recommendedName>
</protein>
<dbReference type="eggNOG" id="ENOG50331I3">
    <property type="taxonomic scope" value="Bacteria"/>
</dbReference>
<dbReference type="Proteomes" id="UP000001556">
    <property type="component" value="Chromosome"/>
</dbReference>
<dbReference type="HOGENOM" id="CLU_129237_0_0_9"/>
<dbReference type="Pfam" id="PF09580">
    <property type="entry name" value="Spore_YhcN_YlaJ"/>
    <property type="match status" value="1"/>
</dbReference>
<name>A4J4I9_DESRM</name>
<dbReference type="STRING" id="349161.Dred_1462"/>
<dbReference type="InterPro" id="IPR019076">
    <property type="entry name" value="Spore_lipoprot_YhcN/YlaJ-like"/>
</dbReference>